<dbReference type="Proteomes" id="UP001566331">
    <property type="component" value="Unassembled WGS sequence"/>
</dbReference>
<comment type="caution">
    <text evidence="4">The sequence shown here is derived from an EMBL/GenBank/DDBJ whole genome shotgun (WGS) entry which is preliminary data.</text>
</comment>
<dbReference type="PROSITE" id="PS50297">
    <property type="entry name" value="ANK_REP_REGION"/>
    <property type="match status" value="2"/>
</dbReference>
<dbReference type="SUPFAM" id="SSF48403">
    <property type="entry name" value="Ankyrin repeat"/>
    <property type="match status" value="1"/>
</dbReference>
<evidence type="ECO:0000256" key="2">
    <source>
        <dbReference type="ARBA" id="ARBA00023043"/>
    </source>
</evidence>
<evidence type="ECO:0000256" key="3">
    <source>
        <dbReference type="PROSITE-ProRule" id="PRU00023"/>
    </source>
</evidence>
<name>A0ABV4HR82_9GAMM</name>
<protein>
    <submittedName>
        <fullName evidence="4">Ankyrin repeat domain-containing protein</fullName>
    </submittedName>
</protein>
<sequence length="218" mass="23017">MDANQVFSEPRTAELAVAVAAGDADRVRALAQAGAALDAQGDKQVTLLQWALLNKSLRGMEALLDAGADPAQPGVDGDTVIHLAAMADDPKYLALLLERGADPDARNANTQATPLVSALRGGRDAQFAALLAAGADPNAADRGGNTPLHQAAKYNDPGHALKLLEAGADPNATNVQDVTFQRFLFKTREDVLSGEAKRGREAVRDWLRVHDVAIEDPR</sequence>
<feature type="repeat" description="ANK" evidence="3">
    <location>
        <begin position="76"/>
        <end position="108"/>
    </location>
</feature>
<organism evidence="4 5">
    <name type="scientific">Luteimonas salinilitoris</name>
    <dbReference type="NCBI Taxonomy" id="3237697"/>
    <lineage>
        <taxon>Bacteria</taxon>
        <taxon>Pseudomonadati</taxon>
        <taxon>Pseudomonadota</taxon>
        <taxon>Gammaproteobacteria</taxon>
        <taxon>Lysobacterales</taxon>
        <taxon>Lysobacteraceae</taxon>
        <taxon>Luteimonas</taxon>
    </lineage>
</organism>
<proteinExistence type="predicted"/>
<dbReference type="InterPro" id="IPR002110">
    <property type="entry name" value="Ankyrin_rpt"/>
</dbReference>
<dbReference type="InterPro" id="IPR036770">
    <property type="entry name" value="Ankyrin_rpt-contain_sf"/>
</dbReference>
<dbReference type="PROSITE" id="PS50088">
    <property type="entry name" value="ANK_REPEAT"/>
    <property type="match status" value="2"/>
</dbReference>
<dbReference type="EMBL" id="JBFWIC010000014">
    <property type="protein sequence ID" value="MEZ0475257.1"/>
    <property type="molecule type" value="Genomic_DNA"/>
</dbReference>
<dbReference type="Pfam" id="PF12796">
    <property type="entry name" value="Ank_2"/>
    <property type="match status" value="1"/>
</dbReference>
<evidence type="ECO:0000313" key="5">
    <source>
        <dbReference type="Proteomes" id="UP001566331"/>
    </source>
</evidence>
<dbReference type="RefSeq" id="WP_370564695.1">
    <property type="nucleotide sequence ID" value="NZ_JBFWIB010000009.1"/>
</dbReference>
<keyword evidence="5" id="KW-1185">Reference proteome</keyword>
<evidence type="ECO:0000313" key="4">
    <source>
        <dbReference type="EMBL" id="MEZ0475257.1"/>
    </source>
</evidence>
<dbReference type="Gene3D" id="1.25.40.20">
    <property type="entry name" value="Ankyrin repeat-containing domain"/>
    <property type="match status" value="2"/>
</dbReference>
<gene>
    <name evidence="4" type="ORF">AB6713_11605</name>
</gene>
<accession>A0ABV4HR82</accession>
<dbReference type="SMART" id="SM00248">
    <property type="entry name" value="ANK"/>
    <property type="match status" value="5"/>
</dbReference>
<reference evidence="4 5" key="1">
    <citation type="submission" date="2024-07" db="EMBL/GenBank/DDBJ databases">
        <title>Luteimonas salilacus sp. nov., isolated from the shore soil of Salt Lake in Tibet of China.</title>
        <authorList>
            <person name="Zhang X."/>
            <person name="Li A."/>
        </authorList>
    </citation>
    <scope>NUCLEOTIDE SEQUENCE [LARGE SCALE GENOMIC DNA]</scope>
    <source>
        <strain evidence="4 5">B3-2-R+30</strain>
    </source>
</reference>
<feature type="repeat" description="ANK" evidence="3">
    <location>
        <begin position="143"/>
        <end position="175"/>
    </location>
</feature>
<keyword evidence="2 3" id="KW-0040">ANK repeat</keyword>
<dbReference type="PANTHER" id="PTHR24171">
    <property type="entry name" value="ANKYRIN REPEAT DOMAIN-CONTAINING PROTEIN 39-RELATED"/>
    <property type="match status" value="1"/>
</dbReference>
<keyword evidence="1" id="KW-0677">Repeat</keyword>
<evidence type="ECO:0000256" key="1">
    <source>
        <dbReference type="ARBA" id="ARBA00022737"/>
    </source>
</evidence>